<proteinExistence type="predicted"/>
<dbReference type="InterPro" id="IPR001623">
    <property type="entry name" value="DnaJ_domain"/>
</dbReference>
<dbReference type="SMART" id="SM00271">
    <property type="entry name" value="DnaJ"/>
    <property type="match status" value="1"/>
</dbReference>
<feature type="transmembrane region" description="Helical" evidence="2">
    <location>
        <begin position="137"/>
        <end position="160"/>
    </location>
</feature>
<feature type="region of interest" description="Disordered" evidence="1">
    <location>
        <begin position="267"/>
        <end position="287"/>
    </location>
</feature>
<dbReference type="AlphaFoldDB" id="A0A1R1YKR2"/>
<evidence type="ECO:0000256" key="2">
    <source>
        <dbReference type="SAM" id="Phobius"/>
    </source>
</evidence>
<evidence type="ECO:0000313" key="5">
    <source>
        <dbReference type="Proteomes" id="UP000187429"/>
    </source>
</evidence>
<accession>A0A1R1YKR2</accession>
<dbReference type="Gene3D" id="1.10.287.110">
    <property type="entry name" value="DnaJ domain"/>
    <property type="match status" value="1"/>
</dbReference>
<organism evidence="4 5">
    <name type="scientific">Smittium culicis</name>
    <dbReference type="NCBI Taxonomy" id="133412"/>
    <lineage>
        <taxon>Eukaryota</taxon>
        <taxon>Fungi</taxon>
        <taxon>Fungi incertae sedis</taxon>
        <taxon>Zoopagomycota</taxon>
        <taxon>Kickxellomycotina</taxon>
        <taxon>Harpellomycetes</taxon>
        <taxon>Harpellales</taxon>
        <taxon>Legeriomycetaceae</taxon>
        <taxon>Smittium</taxon>
    </lineage>
</organism>
<name>A0A1R1YKR2_9FUNG</name>
<dbReference type="OrthoDB" id="445556at2759"/>
<dbReference type="Pfam" id="PF00226">
    <property type="entry name" value="DnaJ"/>
    <property type="match status" value="1"/>
</dbReference>
<dbReference type="PROSITE" id="PS50076">
    <property type="entry name" value="DNAJ_2"/>
    <property type="match status" value="1"/>
</dbReference>
<reference evidence="5" key="1">
    <citation type="submission" date="2017-01" db="EMBL/GenBank/DDBJ databases">
        <authorList>
            <person name="Wang Y."/>
            <person name="White M."/>
            <person name="Kvist S."/>
            <person name="Moncalvo J.-M."/>
        </authorList>
    </citation>
    <scope>NUCLEOTIDE SEQUENCE [LARGE SCALE GENOMIC DNA]</scope>
    <source>
        <strain evidence="5">ID-206-W2</strain>
    </source>
</reference>
<evidence type="ECO:0000256" key="1">
    <source>
        <dbReference type="SAM" id="MobiDB-lite"/>
    </source>
</evidence>
<sequence length="287" mass="32372">MILGLTPNSSKAEIKKKYYELCKLHHPDKVSPNTSVSNKKPNKHGNDEKFKQIQWAYEQLVKNKAAHIDVNKDFSNYDHYNRAAFYHQERRMYDSDYYSDAAGAHPHSGPATGSADKYGFYRSNSNPAAPNPRDNNILGGILFGVFALSGLGFIAYYAAVLGNVSESAGKSHLEAVSMLKRVHLKARGVVSPKLLDMEDSNYVYVNAGFVPASSTDQYLEDSLHHSSDNPENYHLESCSNAYYLLPNKDEQIMRFISTYDSEIGGERRPFPYGRFNQDYAKPPKNQH</sequence>
<keyword evidence="5" id="KW-1185">Reference proteome</keyword>
<evidence type="ECO:0000313" key="4">
    <source>
        <dbReference type="EMBL" id="OMJ27464.1"/>
    </source>
</evidence>
<keyword evidence="2" id="KW-0472">Membrane</keyword>
<comment type="caution">
    <text evidence="4">The sequence shown here is derived from an EMBL/GenBank/DDBJ whole genome shotgun (WGS) entry which is preliminary data.</text>
</comment>
<keyword evidence="2" id="KW-1133">Transmembrane helix</keyword>
<protein>
    <recommendedName>
        <fullName evidence="3">J domain-containing protein</fullName>
    </recommendedName>
</protein>
<dbReference type="Proteomes" id="UP000187429">
    <property type="component" value="Unassembled WGS sequence"/>
</dbReference>
<keyword evidence="2" id="KW-0812">Transmembrane</keyword>
<evidence type="ECO:0000259" key="3">
    <source>
        <dbReference type="PROSITE" id="PS50076"/>
    </source>
</evidence>
<dbReference type="InterPro" id="IPR050817">
    <property type="entry name" value="DjlA_DnaK_co-chaperone"/>
</dbReference>
<dbReference type="EMBL" id="LSSM01000999">
    <property type="protein sequence ID" value="OMJ27464.1"/>
    <property type="molecule type" value="Genomic_DNA"/>
</dbReference>
<feature type="domain" description="J" evidence="3">
    <location>
        <begin position="1"/>
        <end position="81"/>
    </location>
</feature>
<dbReference type="InterPro" id="IPR036869">
    <property type="entry name" value="J_dom_sf"/>
</dbReference>
<dbReference type="SUPFAM" id="SSF46565">
    <property type="entry name" value="Chaperone J-domain"/>
    <property type="match status" value="1"/>
</dbReference>
<gene>
    <name evidence="4" type="ORF">AYI69_g3094</name>
</gene>
<dbReference type="PANTHER" id="PTHR24074">
    <property type="entry name" value="CO-CHAPERONE PROTEIN DJLA"/>
    <property type="match status" value="1"/>
</dbReference>
<dbReference type="CDD" id="cd06257">
    <property type="entry name" value="DnaJ"/>
    <property type="match status" value="1"/>
</dbReference>